<accession>A0A1W0A8P2</accession>
<evidence type="ECO:0000256" key="1">
    <source>
        <dbReference type="ARBA" id="ARBA00004514"/>
    </source>
</evidence>
<dbReference type="Proteomes" id="UP000243217">
    <property type="component" value="Unassembled WGS sequence"/>
</dbReference>
<comment type="function">
    <text evidence="6">Endoribonuclease that catalyzes the hydrolysis of histone-coding pre-mRNA 3'-end. Involved in histone pre-mRNA processing during the S-phase of the cell cycle, which is required for entering/progressing through S-phase. Cleaves histone pre-mRNA at a major and a minor cleavage site after the 5'-ACCCA-3' and the 5'-ACCCACA-3' sequence, respectively, and located downstream of the stem-loop. May require the presence of the HDE element located at the histone pre-RNA 3'-end to avoid non-specific cleavage.</text>
</comment>
<dbReference type="GO" id="GO:0005829">
    <property type="term" value="C:cytosol"/>
    <property type="evidence" value="ECO:0007669"/>
    <property type="project" value="UniProtKB-SubCell"/>
</dbReference>
<dbReference type="EMBL" id="JNBS01000350">
    <property type="protein sequence ID" value="OQS06380.1"/>
    <property type="molecule type" value="Genomic_DNA"/>
</dbReference>
<evidence type="ECO:0000259" key="7">
    <source>
        <dbReference type="SMART" id="SM00849"/>
    </source>
</evidence>
<dbReference type="OrthoDB" id="10250730at2759"/>
<dbReference type="InterPro" id="IPR039344">
    <property type="entry name" value="MBLAC1"/>
</dbReference>
<feature type="domain" description="Metallo-beta-lactamase" evidence="7">
    <location>
        <begin position="24"/>
        <end position="221"/>
    </location>
</feature>
<organism evidence="8 9">
    <name type="scientific">Thraustotheca clavata</name>
    <dbReference type="NCBI Taxonomy" id="74557"/>
    <lineage>
        <taxon>Eukaryota</taxon>
        <taxon>Sar</taxon>
        <taxon>Stramenopiles</taxon>
        <taxon>Oomycota</taxon>
        <taxon>Saprolegniomycetes</taxon>
        <taxon>Saprolegniales</taxon>
        <taxon>Achlyaceae</taxon>
        <taxon>Thraustotheca</taxon>
    </lineage>
</organism>
<sequence length="229" mass="24915">MVNRVVQIRIGRANSLDTGDADCDCSITLVQIASTNILVDTGGAWAGAELVQSIGDRAGLESKDISLVVCTHGHSDHVGCLALFPNATHIVGRDINLREKYFSTNLRPQDQSINKCIATVDAHGKLKITAPFMNDVVLQVITTPGHTGSCVSVLVQSNEEIVFEYNDGACATMNKVAIVGDLWECENDDDFWPDYSEMSTLQRQSRSFVLKWKPDVIVPGHGPAFTPVE</sequence>
<evidence type="ECO:0000256" key="3">
    <source>
        <dbReference type="ARBA" id="ARBA00014856"/>
    </source>
</evidence>
<dbReference type="InterPro" id="IPR036866">
    <property type="entry name" value="RibonucZ/Hydroxyglut_hydro"/>
</dbReference>
<dbReference type="SMART" id="SM00849">
    <property type="entry name" value="Lactamase_B"/>
    <property type="match status" value="1"/>
</dbReference>
<comment type="subcellular location">
    <subcellularLocation>
        <location evidence="1">Cytoplasm</location>
        <location evidence="1">Cytosol</location>
    </subcellularLocation>
</comment>
<protein>
    <recommendedName>
        <fullName evidence="3">Metallo-beta-lactamase domain-containing protein 1</fullName>
    </recommendedName>
    <alternativeName>
        <fullName evidence="4">Endoribonuclease MBLAC1</fullName>
    </alternativeName>
</protein>
<evidence type="ECO:0000256" key="4">
    <source>
        <dbReference type="ARBA" id="ARBA00032988"/>
    </source>
</evidence>
<dbReference type="InterPro" id="IPR001279">
    <property type="entry name" value="Metallo-B-lactamas"/>
</dbReference>
<proteinExistence type="predicted"/>
<evidence type="ECO:0000256" key="6">
    <source>
        <dbReference type="ARBA" id="ARBA00045869"/>
    </source>
</evidence>
<name>A0A1W0A8P2_9STRA</name>
<dbReference type="AlphaFoldDB" id="A0A1W0A8P2"/>
<dbReference type="Pfam" id="PF00753">
    <property type="entry name" value="Lactamase_B"/>
    <property type="match status" value="1"/>
</dbReference>
<dbReference type="CDD" id="cd07711">
    <property type="entry name" value="MBLAC1-like_MBL-fold"/>
    <property type="match status" value="1"/>
</dbReference>
<dbReference type="PANTHER" id="PTHR23200">
    <property type="entry name" value="METALLO-BETA-LACTAMASE DOMAIN-CONTAINING PROTEIN 1"/>
    <property type="match status" value="1"/>
</dbReference>
<evidence type="ECO:0000313" key="8">
    <source>
        <dbReference type="EMBL" id="OQS06380.1"/>
    </source>
</evidence>
<keyword evidence="9" id="KW-1185">Reference proteome</keyword>
<dbReference type="PANTHER" id="PTHR23200:SF48">
    <property type="entry name" value="METALLO-BETA-LACTAMASE DOMAIN-CONTAINING PROTEIN 1"/>
    <property type="match status" value="1"/>
</dbReference>
<reference evidence="8 9" key="1">
    <citation type="journal article" date="2014" name="Genome Biol. Evol.">
        <title>The secreted proteins of Achlya hypogyna and Thraustotheca clavata identify the ancestral oomycete secretome and reveal gene acquisitions by horizontal gene transfer.</title>
        <authorList>
            <person name="Misner I."/>
            <person name="Blouin N."/>
            <person name="Leonard G."/>
            <person name="Richards T.A."/>
            <person name="Lane C.E."/>
        </authorList>
    </citation>
    <scope>NUCLEOTIDE SEQUENCE [LARGE SCALE GENOMIC DNA]</scope>
    <source>
        <strain evidence="8 9">ATCC 34112</strain>
    </source>
</reference>
<dbReference type="SUPFAM" id="SSF56281">
    <property type="entry name" value="Metallo-hydrolase/oxidoreductase"/>
    <property type="match status" value="1"/>
</dbReference>
<comment type="subunit">
    <text evidence="2">Homodimer.</text>
</comment>
<evidence type="ECO:0000256" key="2">
    <source>
        <dbReference type="ARBA" id="ARBA00011738"/>
    </source>
</evidence>
<dbReference type="Gene3D" id="3.60.15.10">
    <property type="entry name" value="Ribonuclease Z/Hydroxyacylglutathione hydrolase-like"/>
    <property type="match status" value="1"/>
</dbReference>
<comment type="catalytic activity">
    <reaction evidence="5">
        <text>a ribonucleotidyl-ribonucleotide-RNA + H2O = a 3'-end ribonucleotide-RNA + a 5'-end 5'-phospho-ribonucleoside-RNA + H(+)</text>
        <dbReference type="Rhea" id="RHEA:68096"/>
        <dbReference type="Rhea" id="RHEA-COMP:15179"/>
        <dbReference type="Rhea" id="RHEA-COMP:17355"/>
        <dbReference type="Rhea" id="RHEA-COMP:17428"/>
        <dbReference type="ChEBI" id="CHEBI:15377"/>
        <dbReference type="ChEBI" id="CHEBI:15378"/>
        <dbReference type="ChEBI" id="CHEBI:74896"/>
        <dbReference type="ChEBI" id="CHEBI:138282"/>
        <dbReference type="ChEBI" id="CHEBI:173118"/>
    </reaction>
    <physiologicalReaction direction="left-to-right" evidence="5">
        <dbReference type="Rhea" id="RHEA:68097"/>
    </physiologicalReaction>
</comment>
<comment type="caution">
    <text evidence="8">The sequence shown here is derived from an EMBL/GenBank/DDBJ whole genome shotgun (WGS) entry which is preliminary data.</text>
</comment>
<evidence type="ECO:0000313" key="9">
    <source>
        <dbReference type="Proteomes" id="UP000243217"/>
    </source>
</evidence>
<gene>
    <name evidence="8" type="ORF">THRCLA_01581</name>
</gene>
<evidence type="ECO:0000256" key="5">
    <source>
        <dbReference type="ARBA" id="ARBA00044690"/>
    </source>
</evidence>